<proteinExistence type="predicted"/>
<evidence type="ECO:0000313" key="2">
    <source>
        <dbReference type="Proteomes" id="UP000249789"/>
    </source>
</evidence>
<name>A0A8G1S002_9EURO</name>
<gene>
    <name evidence="1" type="ORF">BO72DRAFT_491357</name>
</gene>
<protein>
    <submittedName>
        <fullName evidence="1">Uncharacterized protein</fullName>
    </submittedName>
</protein>
<sequence length="171" mass="18460">MPDPDPSTTNKPTMRAVVFDGHPYKVHVRTLPKLTIVWQTDAVVRLTAVHPRGRRAGDHRGVLRDADVPGRVQRGDTISPTVPCPLSEVWKKGLTLRAGPVDSKTAVAPLLELIRGGEARRGARVRVLFGDGYRACPGSVSSVLEAVGDEGLDSVRGRGEDWAGGRGRGWE</sequence>
<organism evidence="1 2">
    <name type="scientific">Aspergillus fijiensis CBS 313.89</name>
    <dbReference type="NCBI Taxonomy" id="1448319"/>
    <lineage>
        <taxon>Eukaryota</taxon>
        <taxon>Fungi</taxon>
        <taxon>Dikarya</taxon>
        <taxon>Ascomycota</taxon>
        <taxon>Pezizomycotina</taxon>
        <taxon>Eurotiomycetes</taxon>
        <taxon>Eurotiomycetidae</taxon>
        <taxon>Eurotiales</taxon>
        <taxon>Aspergillaceae</taxon>
        <taxon>Aspergillus</taxon>
    </lineage>
</organism>
<evidence type="ECO:0000313" key="1">
    <source>
        <dbReference type="EMBL" id="RAK82299.1"/>
    </source>
</evidence>
<keyword evidence="2" id="KW-1185">Reference proteome</keyword>
<dbReference type="GeneID" id="63865518"/>
<dbReference type="RefSeq" id="XP_040806309.1">
    <property type="nucleotide sequence ID" value="XM_040948185.1"/>
</dbReference>
<accession>A0A8G1S002</accession>
<dbReference type="VEuPathDB" id="FungiDB:BO72DRAFT_491357"/>
<dbReference type="AlphaFoldDB" id="A0A8G1S002"/>
<reference evidence="1 2" key="1">
    <citation type="submission" date="2018-02" db="EMBL/GenBank/DDBJ databases">
        <title>The genomes of Aspergillus section Nigri reveals drivers in fungal speciation.</title>
        <authorList>
            <consortium name="DOE Joint Genome Institute"/>
            <person name="Vesth T.C."/>
            <person name="Nybo J."/>
            <person name="Theobald S."/>
            <person name="Brandl J."/>
            <person name="Frisvad J.C."/>
            <person name="Nielsen K.F."/>
            <person name="Lyhne E.K."/>
            <person name="Kogle M.E."/>
            <person name="Kuo A."/>
            <person name="Riley R."/>
            <person name="Clum A."/>
            <person name="Nolan M."/>
            <person name="Lipzen A."/>
            <person name="Salamov A."/>
            <person name="Henrissat B."/>
            <person name="Wiebenga A."/>
            <person name="De vries R.P."/>
            <person name="Grigoriev I.V."/>
            <person name="Mortensen U.H."/>
            <person name="Andersen M.R."/>
            <person name="Baker S.E."/>
        </authorList>
    </citation>
    <scope>NUCLEOTIDE SEQUENCE [LARGE SCALE GENOMIC DNA]</scope>
    <source>
        <strain evidence="1 2">CBS 313.89</strain>
    </source>
</reference>
<dbReference type="EMBL" id="KZ824622">
    <property type="protein sequence ID" value="RAK82299.1"/>
    <property type="molecule type" value="Genomic_DNA"/>
</dbReference>
<dbReference type="Proteomes" id="UP000249789">
    <property type="component" value="Unassembled WGS sequence"/>
</dbReference>